<dbReference type="OrthoDB" id="1431934at2759"/>
<evidence type="ECO:0000313" key="13">
    <source>
        <dbReference type="EMBL" id="KXH58358.1"/>
    </source>
</evidence>
<reference evidence="13 14" key="1">
    <citation type="submission" date="2014-02" db="EMBL/GenBank/DDBJ databases">
        <title>The genome sequence of Colletotrichum salicis CBS 607.94.</title>
        <authorList>
            <person name="Baroncelli R."/>
            <person name="Thon M.R."/>
        </authorList>
    </citation>
    <scope>NUCLEOTIDE SEQUENCE [LARGE SCALE GENOMIC DNA]</scope>
    <source>
        <strain evidence="13 14">CBS 607.94</strain>
    </source>
</reference>
<dbReference type="Pfam" id="PF20938">
    <property type="entry name" value="DUF2264_C"/>
    <property type="match status" value="1"/>
</dbReference>
<dbReference type="Proteomes" id="UP000070121">
    <property type="component" value="Unassembled WGS sequence"/>
</dbReference>
<feature type="domain" description="RING-type" evidence="12">
    <location>
        <begin position="883"/>
        <end position="1070"/>
    </location>
</feature>
<comment type="pathway">
    <text evidence="2">Protein modification; protein ubiquitination.</text>
</comment>
<keyword evidence="6" id="KW-0677">Repeat</keyword>
<evidence type="ECO:0000256" key="6">
    <source>
        <dbReference type="ARBA" id="ARBA00022737"/>
    </source>
</evidence>
<keyword evidence="8" id="KW-0833">Ubl conjugation pathway</keyword>
<evidence type="ECO:0000256" key="8">
    <source>
        <dbReference type="ARBA" id="ARBA00022786"/>
    </source>
</evidence>
<dbReference type="EC" id="2.3.2.31" evidence="3"/>
<dbReference type="Gene3D" id="3.40.50.410">
    <property type="entry name" value="von Willebrand factor, type A domain"/>
    <property type="match status" value="1"/>
</dbReference>
<keyword evidence="14" id="KW-1185">Reference proteome</keyword>
<dbReference type="InterPro" id="IPR016624">
    <property type="entry name" value="UCP014753"/>
</dbReference>
<keyword evidence="5" id="KW-0479">Metal-binding</keyword>
<gene>
    <name evidence="13" type="ORF">CSAL01_06533</name>
</gene>
<dbReference type="InterPro" id="IPR049237">
    <property type="entry name" value="DUF2264_C"/>
</dbReference>
<dbReference type="PANTHER" id="PTHR35339">
    <property type="entry name" value="LINALOOL DEHYDRATASE_ISOMERASE DOMAIN-CONTAINING PROTEIN"/>
    <property type="match status" value="1"/>
</dbReference>
<dbReference type="EMBL" id="JFFI01001574">
    <property type="protein sequence ID" value="KXH58358.1"/>
    <property type="molecule type" value="Genomic_DNA"/>
</dbReference>
<organism evidence="13 14">
    <name type="scientific">Colletotrichum salicis</name>
    <dbReference type="NCBI Taxonomy" id="1209931"/>
    <lineage>
        <taxon>Eukaryota</taxon>
        <taxon>Fungi</taxon>
        <taxon>Dikarya</taxon>
        <taxon>Ascomycota</taxon>
        <taxon>Pezizomycotina</taxon>
        <taxon>Sordariomycetes</taxon>
        <taxon>Hypocreomycetidae</taxon>
        <taxon>Glomerellales</taxon>
        <taxon>Glomerellaceae</taxon>
        <taxon>Colletotrichum</taxon>
        <taxon>Colletotrichum acutatum species complex</taxon>
    </lineage>
</organism>
<dbReference type="SUPFAM" id="SSF53300">
    <property type="entry name" value="vWA-like"/>
    <property type="match status" value="1"/>
</dbReference>
<comment type="caution">
    <text evidence="13">The sequence shown here is derived from an EMBL/GenBank/DDBJ whole genome shotgun (WGS) entry which is preliminary data.</text>
</comment>
<dbReference type="InterPro" id="IPR036465">
    <property type="entry name" value="vWFA_dom_sf"/>
</dbReference>
<evidence type="ECO:0000256" key="2">
    <source>
        <dbReference type="ARBA" id="ARBA00004906"/>
    </source>
</evidence>
<evidence type="ECO:0000259" key="12">
    <source>
        <dbReference type="PROSITE" id="PS51873"/>
    </source>
</evidence>
<dbReference type="InterPro" id="IPR049349">
    <property type="entry name" value="DUF2264_N"/>
</dbReference>
<evidence type="ECO:0000256" key="9">
    <source>
        <dbReference type="ARBA" id="ARBA00022833"/>
    </source>
</evidence>
<keyword evidence="7 10" id="KW-0863">Zinc-finger</keyword>
<dbReference type="PANTHER" id="PTHR35339:SF2">
    <property type="entry name" value="DUF2264 DOMAIN-CONTAINING PROTEIN-RELATED"/>
    <property type="match status" value="1"/>
</dbReference>
<keyword evidence="4" id="KW-0808">Transferase</keyword>
<dbReference type="GO" id="GO:0008270">
    <property type="term" value="F:zinc ion binding"/>
    <property type="evidence" value="ECO:0007669"/>
    <property type="project" value="UniProtKB-KW"/>
</dbReference>
<evidence type="ECO:0000256" key="1">
    <source>
        <dbReference type="ARBA" id="ARBA00001798"/>
    </source>
</evidence>
<feature type="domain" description="RING-type" evidence="11">
    <location>
        <begin position="887"/>
        <end position="941"/>
    </location>
</feature>
<dbReference type="SUPFAM" id="SSF57850">
    <property type="entry name" value="RING/U-box"/>
    <property type="match status" value="2"/>
</dbReference>
<dbReference type="Pfam" id="PF10022">
    <property type="entry name" value="DUF2264"/>
    <property type="match status" value="1"/>
</dbReference>
<sequence length="1793" mass="200932">MATNEHYDLLILTDATASMTSYLQALNKSLPDIIRLSALTDCFDRIGVMAYRDYSASMLTEWSGWYSANSTADDTITQGQLLQKASHIKADSGPYNLDWPEAAKTGLARAYSIMRPEATTIIILYADAPPHIPGTTTKHRITEIENLSKPDAYYGCGKYFTDWIAGAKILRDGEKKAKVFSVIQGGISDTVAPFTFLSHITGGVSFKLDNRHSEVPTSVAISELTTGILMAWMGVGKEGGAASGQRTYAKACRYRTALSIEDIKSEEDEAVELYFSITRRMDNTVKHNIESTLTKLDELRTVVETRKTPVLDFSKRYKADESYRNFVVDQLESLITADVATIAINPVFGSLWRAVCNDRENPARGGLIQTFGSSVDRIPEPEKKARIKGWLEESYDYAAEILEAIDKVPEHQRYPCVFFDPTEQFQNSTDDNDEDANADKRAITEFTREELLEIGRSCDKRILRRLGRVLTRLTYVAREEDLPAHIRADSNVARIPMALSSAEHQRKFWKVLLHLILPGTMLAARPAALLAALALRLGIRPLTSTADMELLTFTTNWNNLDIPETWNASCLSLLLDANNDFERRVAEGVTQRPSKESCILLHGDRRLFETLVDYKLLELNLNTTLQAKVGWHPDKSKMSLGPLVICKKCEFPRSVTIMGPASICGLCPKSDKCNCKTCQTAPDQEVRLRNNVTHDDTEETEATWVECFTPTCRAQYVVYNPQALNVRAKCFYCRHRGSDAAKEKIPREAPCVECSQCRNRVIWPETYRPSDLDLSGFKCPACTANRVTVIDYETSAETLSGENGVSWLLRNDNSAIKDPFNGRSLFYTISQVEESNRESLAKNVEIIPEVEKQAQLTIRGKAVHNQDDIRESLRKWVKSRRTEAGVCSLCFSNIRKTDLRNACGRSGCHQQICNGCIKDWYGLNVRGRLLNLAALYCPFCRRQPTVKTVSSFGIPHIGDLQIAATDKEWIYGWCRDCGFARKYAERVCAVGAPEVADWSCDECKESAQRLKVRNCPGCGTATEKLGGCDHITCTVPGCYAHWCFACGENVGEADIYDHMSDAHGGRHQYENMPPLPGFSDNPFRTRADLVRAATALIRPLKQYKSPREARIKLATNTAAGFDEVAAQLEGFARPLWVVADLLNDLESGGRGEIFLDLNLESWVRGIVSGTDPNVEEYWGDVSDIDQRMVEMESIAFAMLVAPGPFLSACDDEEKKEGLRTWLRQINGKRMPQNNWLWFRVFVNLSLVRALGVPFEEARPIMDADLKVLDTFYMGEGWSSDGVWGKERKQADYYSGSFAIQFAQLFYVRFAVEDEERVERYKVRAREFASNFWRYFDTNGAAIPFGRSLTYRFAFAAFWSAAATAGVTLAPPLDDLGVVKGLLLRHLRWWAEHTDMFNTDGTLSIGFTYPNMYMSEDYNSPQSVYWCLKSFVILSLPEDHAFWRCEERPHPLQGVKPLALVSDSMAVTRKQSGPELVKVVWPPQHILCNGPEHHFLLSSGQMTKKSLRGREAKYGKFAYSSAFGFSVPTGALLSQLAPDSTLAATIDEGESWCVRWEPTDVRIEFVSVSLSGVFYEVPSLVSVWKPWKWLDLEVETALVPAMEVFPGWHIRVHRVRWNARGEIPSWVGTIQLVDGGFAIDSHTAKGAFLPKRGTRRVDGQCYTEDIDRCLVLCSAGASGISDINVEGDGLQGDVDRGAWVLKPDPNTNLIVQRSFIPVVNHQFSLRQVDGAGKGGAVVDSLWMTCGVFAVSATSGLGMNEIRAMWERRPRVLTDQGGDGRWIIRISGDFTFDGR</sequence>
<comment type="catalytic activity">
    <reaction evidence="1">
        <text>[E2 ubiquitin-conjugating enzyme]-S-ubiquitinyl-L-cysteine + [acceptor protein]-L-lysine = [E2 ubiquitin-conjugating enzyme]-L-cysteine + [acceptor protein]-N(6)-ubiquitinyl-L-lysine.</text>
        <dbReference type="EC" id="2.3.2.31"/>
    </reaction>
</comment>
<protein>
    <recommendedName>
        <fullName evidence="3">RBR-type E3 ubiquitin transferase</fullName>
        <ecNumber evidence="3">2.3.2.31</ecNumber>
    </recommendedName>
</protein>
<name>A0A135UD93_9PEZI</name>
<proteinExistence type="predicted"/>
<dbReference type="PROSITE" id="PS51873">
    <property type="entry name" value="TRIAD"/>
    <property type="match status" value="1"/>
</dbReference>
<evidence type="ECO:0000259" key="11">
    <source>
        <dbReference type="PROSITE" id="PS50089"/>
    </source>
</evidence>
<dbReference type="Pfam" id="PF22605">
    <property type="entry name" value="IBR_2"/>
    <property type="match status" value="1"/>
</dbReference>
<dbReference type="InterPro" id="IPR054694">
    <property type="entry name" value="Parkin-like_IBR"/>
</dbReference>
<dbReference type="InterPro" id="IPR001841">
    <property type="entry name" value="Znf_RING"/>
</dbReference>
<dbReference type="STRING" id="1209931.A0A135UD93"/>
<evidence type="ECO:0000256" key="4">
    <source>
        <dbReference type="ARBA" id="ARBA00022679"/>
    </source>
</evidence>
<accession>A0A135UD93</accession>
<evidence type="ECO:0000313" key="14">
    <source>
        <dbReference type="Proteomes" id="UP000070121"/>
    </source>
</evidence>
<dbReference type="PROSITE" id="PS50089">
    <property type="entry name" value="ZF_RING_2"/>
    <property type="match status" value="1"/>
</dbReference>
<evidence type="ECO:0000256" key="3">
    <source>
        <dbReference type="ARBA" id="ARBA00012251"/>
    </source>
</evidence>
<evidence type="ECO:0000256" key="5">
    <source>
        <dbReference type="ARBA" id="ARBA00022723"/>
    </source>
</evidence>
<evidence type="ECO:0000256" key="10">
    <source>
        <dbReference type="PROSITE-ProRule" id="PRU00175"/>
    </source>
</evidence>
<evidence type="ECO:0000256" key="7">
    <source>
        <dbReference type="ARBA" id="ARBA00022771"/>
    </source>
</evidence>
<keyword evidence="9" id="KW-0862">Zinc</keyword>
<dbReference type="InterPro" id="IPR044066">
    <property type="entry name" value="TRIAD_supradom"/>
</dbReference>
<dbReference type="GO" id="GO:0061630">
    <property type="term" value="F:ubiquitin protein ligase activity"/>
    <property type="evidence" value="ECO:0007669"/>
    <property type="project" value="UniProtKB-EC"/>
</dbReference>
<dbReference type="Gene3D" id="1.20.120.1750">
    <property type="match status" value="1"/>
</dbReference>